<evidence type="ECO:0000259" key="4">
    <source>
        <dbReference type="PROSITE" id="PS01124"/>
    </source>
</evidence>
<protein>
    <submittedName>
        <fullName evidence="5">Helix-turn-helix domain-containing protein</fullName>
    </submittedName>
</protein>
<dbReference type="GO" id="GO:0043565">
    <property type="term" value="F:sequence-specific DNA binding"/>
    <property type="evidence" value="ECO:0007669"/>
    <property type="project" value="InterPro"/>
</dbReference>
<dbReference type="InterPro" id="IPR018060">
    <property type="entry name" value="HTH_AraC"/>
</dbReference>
<gene>
    <name evidence="5" type="ORF">GDH07_13810</name>
</gene>
<dbReference type="SUPFAM" id="SSF51182">
    <property type="entry name" value="RmlC-like cupins"/>
    <property type="match status" value="1"/>
</dbReference>
<dbReference type="PROSITE" id="PS01124">
    <property type="entry name" value="HTH_ARAC_FAMILY_2"/>
    <property type="match status" value="1"/>
</dbReference>
<evidence type="ECO:0000313" key="5">
    <source>
        <dbReference type="EMBL" id="MQA54386.1"/>
    </source>
</evidence>
<keyword evidence="3" id="KW-0804">Transcription</keyword>
<sequence length="295" mass="33152">MNTSALKEISQLVARHAIEEGVNCTANPSLEVARHTSRQTAIRCPQSPSFGMVVQGRMSIQLGDTVRHFAQGDYLFVSFDVPVAFHIVEASADQPCLGLGMAITPERLHEVLARMDIPPHPSTTHETCSVVVDRLNPELVDATLRLLRLLDAPGDIQSLAPLIEQEIIYRLLSSPYGRRLLQLAVVDSSTNGITRAIDWLRKHYMQPLRIPQLADQVGMSESSLHHHFKAITGLTPMQYQKQFRLHEARRLIQIERHNIGNAGFTVGYQSRSQFTREYSRFYGVSPLQHLKDSEA</sequence>
<dbReference type="AlphaFoldDB" id="A0A7X1PLF5"/>
<dbReference type="GO" id="GO:0003700">
    <property type="term" value="F:DNA-binding transcription factor activity"/>
    <property type="evidence" value="ECO:0007669"/>
    <property type="project" value="InterPro"/>
</dbReference>
<dbReference type="RefSeq" id="WP_152897898.1">
    <property type="nucleotide sequence ID" value="NZ_WHUV01000002.1"/>
</dbReference>
<dbReference type="Pfam" id="PF06719">
    <property type="entry name" value="AraC_N"/>
    <property type="match status" value="1"/>
</dbReference>
<proteinExistence type="predicted"/>
<name>A0A7X1PLF5_9PSED</name>
<dbReference type="SUPFAM" id="SSF46689">
    <property type="entry name" value="Homeodomain-like"/>
    <property type="match status" value="2"/>
</dbReference>
<dbReference type="InterPro" id="IPR009057">
    <property type="entry name" value="Homeodomain-like_sf"/>
</dbReference>
<evidence type="ECO:0000256" key="1">
    <source>
        <dbReference type="ARBA" id="ARBA00023015"/>
    </source>
</evidence>
<dbReference type="GO" id="GO:0009893">
    <property type="term" value="P:positive regulation of metabolic process"/>
    <property type="evidence" value="ECO:0007669"/>
    <property type="project" value="UniProtKB-ARBA"/>
</dbReference>
<dbReference type="Pfam" id="PF12833">
    <property type="entry name" value="HTH_18"/>
    <property type="match status" value="1"/>
</dbReference>
<keyword evidence="2" id="KW-0238">DNA-binding</keyword>
<dbReference type="InterPro" id="IPR018062">
    <property type="entry name" value="HTH_AraC-typ_CS"/>
</dbReference>
<reference evidence="5 6" key="1">
    <citation type="submission" date="2019-10" db="EMBL/GenBank/DDBJ databases">
        <title>Pseudomonas dajingensis sp. nov., isolated from the profound head ulcers of farmed Murray cod (Maccullochella peelii peelii).</title>
        <authorList>
            <person name="Liu Y."/>
        </authorList>
    </citation>
    <scope>NUCLEOTIDE SEQUENCE [LARGE SCALE GENOMIC DNA]</scope>
    <source>
        <strain evidence="5 6">MC042</strain>
    </source>
</reference>
<dbReference type="Proteomes" id="UP000486534">
    <property type="component" value="Unassembled WGS sequence"/>
</dbReference>
<evidence type="ECO:0000313" key="6">
    <source>
        <dbReference type="Proteomes" id="UP000486534"/>
    </source>
</evidence>
<dbReference type="EMBL" id="WHUV01000002">
    <property type="protein sequence ID" value="MQA54386.1"/>
    <property type="molecule type" value="Genomic_DNA"/>
</dbReference>
<keyword evidence="1" id="KW-0805">Transcription regulation</keyword>
<evidence type="ECO:0000256" key="3">
    <source>
        <dbReference type="ARBA" id="ARBA00023163"/>
    </source>
</evidence>
<dbReference type="InterPro" id="IPR011051">
    <property type="entry name" value="RmlC_Cupin_sf"/>
</dbReference>
<dbReference type="PANTHER" id="PTHR43436">
    <property type="entry name" value="ARAC-FAMILY TRANSCRIPTIONAL REGULATOR"/>
    <property type="match status" value="1"/>
</dbReference>
<comment type="caution">
    <text evidence="5">The sequence shown here is derived from an EMBL/GenBank/DDBJ whole genome shotgun (WGS) entry which is preliminary data.</text>
</comment>
<dbReference type="PANTHER" id="PTHR43436:SF1">
    <property type="entry name" value="TRANSCRIPTIONAL REGULATORY PROTEIN"/>
    <property type="match status" value="1"/>
</dbReference>
<dbReference type="InterPro" id="IPR009594">
    <property type="entry name" value="Tscrpt_reg_HTH_AraC_N"/>
</dbReference>
<accession>A0A7X1PLF5</accession>
<dbReference type="PROSITE" id="PS00041">
    <property type="entry name" value="HTH_ARAC_FAMILY_1"/>
    <property type="match status" value="1"/>
</dbReference>
<organism evidence="5 6">
    <name type="scientific">Pseudomonas piscis</name>
    <dbReference type="NCBI Taxonomy" id="2614538"/>
    <lineage>
        <taxon>Bacteria</taxon>
        <taxon>Pseudomonadati</taxon>
        <taxon>Pseudomonadota</taxon>
        <taxon>Gammaproteobacteria</taxon>
        <taxon>Pseudomonadales</taxon>
        <taxon>Pseudomonadaceae</taxon>
        <taxon>Pseudomonas</taxon>
    </lineage>
</organism>
<dbReference type="SMART" id="SM00342">
    <property type="entry name" value="HTH_ARAC"/>
    <property type="match status" value="1"/>
</dbReference>
<evidence type="ECO:0000256" key="2">
    <source>
        <dbReference type="ARBA" id="ARBA00023125"/>
    </source>
</evidence>
<feature type="domain" description="HTH araC/xylS-type" evidence="4">
    <location>
        <begin position="194"/>
        <end position="292"/>
    </location>
</feature>
<dbReference type="Gene3D" id="1.10.10.60">
    <property type="entry name" value="Homeodomain-like"/>
    <property type="match status" value="2"/>
</dbReference>